<dbReference type="EMBL" id="SDVB01000253">
    <property type="protein sequence ID" value="RYC09877.1"/>
    <property type="molecule type" value="Genomic_DNA"/>
</dbReference>
<dbReference type="Gene3D" id="3.30.930.30">
    <property type="match status" value="1"/>
</dbReference>
<protein>
    <recommendedName>
        <fullName evidence="4">Plasmid recombination enzyme</fullName>
    </recommendedName>
</protein>
<evidence type="ECO:0000313" key="3">
    <source>
        <dbReference type="Proteomes" id="UP000291088"/>
    </source>
</evidence>
<dbReference type="OrthoDB" id="6183171at2"/>
<name>A0A4V1RPM5_9HYPH</name>
<sequence length="441" mass="48627">MGRVRPTKVIAVSFQFVHLEAFSRKGDSKGRSTTFVFNEARRDPGASVHVRNPAPPVVVYGSTIDEVERLHDAAADVATTSPKGGKPRRIQKTQHTLMTVVASHPLAMDEVRADPVKRREAEEWEKRTVAWLRFQYGDKLVSVIRHEDEGYFHVHAYVLPDDPAMRASALHPGQCAKAAVMAAGPVDGEDTKALNKRGDQAYRAAMRDWQDAYHETVAIPCGLTRLGPQRRRLTRAEWQAEQTQAKALKTTIERAREVKRKGETFVAATKEDAARIAAEAAAAKAEADRQLVAAKVATEAAKAVHDRAVAEQRKALSMMARVRQEAARVREATARLQRLPGALRSLFDGFKQSKVAARIRAAVESEMEALRRVAADAADRASAADAGHKEAEARAKNLRENLAETGRELATARRELAALRPPRPEPERAPGISTPALRRRD</sequence>
<accession>A0A4V1RPM5</accession>
<evidence type="ECO:0000256" key="1">
    <source>
        <dbReference type="SAM" id="MobiDB-lite"/>
    </source>
</evidence>
<dbReference type="Proteomes" id="UP000291088">
    <property type="component" value="Unassembled WGS sequence"/>
</dbReference>
<gene>
    <name evidence="2" type="ORF">EUU22_17480</name>
</gene>
<organism evidence="2 3">
    <name type="scientific">Ciceribacter ferrooxidans</name>
    <dbReference type="NCBI Taxonomy" id="2509717"/>
    <lineage>
        <taxon>Bacteria</taxon>
        <taxon>Pseudomonadati</taxon>
        <taxon>Pseudomonadota</taxon>
        <taxon>Alphaproteobacteria</taxon>
        <taxon>Hyphomicrobiales</taxon>
        <taxon>Rhizobiaceae</taxon>
        <taxon>Ciceribacter</taxon>
    </lineage>
</organism>
<keyword evidence="3" id="KW-1185">Reference proteome</keyword>
<dbReference type="AlphaFoldDB" id="A0A4V1RPM5"/>
<dbReference type="RefSeq" id="WP_129333276.1">
    <property type="nucleotide sequence ID" value="NZ_SDVB01000253.1"/>
</dbReference>
<evidence type="ECO:0008006" key="4">
    <source>
        <dbReference type="Google" id="ProtNLM"/>
    </source>
</evidence>
<proteinExistence type="predicted"/>
<comment type="caution">
    <text evidence="2">The sequence shown here is derived from an EMBL/GenBank/DDBJ whole genome shotgun (WGS) entry which is preliminary data.</text>
</comment>
<feature type="compositionally biased region" description="Basic and acidic residues" evidence="1">
    <location>
        <begin position="399"/>
        <end position="428"/>
    </location>
</feature>
<reference evidence="2 3" key="1">
    <citation type="submission" date="2019-01" db="EMBL/GenBank/DDBJ databases">
        <authorList>
            <person name="Deng T."/>
        </authorList>
    </citation>
    <scope>NUCLEOTIDE SEQUENCE [LARGE SCALE GENOMIC DNA]</scope>
    <source>
        <strain evidence="2 3">F8825</strain>
    </source>
</reference>
<feature type="region of interest" description="Disordered" evidence="1">
    <location>
        <begin position="399"/>
        <end position="441"/>
    </location>
</feature>
<evidence type="ECO:0000313" key="2">
    <source>
        <dbReference type="EMBL" id="RYC09877.1"/>
    </source>
</evidence>